<gene>
    <name evidence="1" type="ORF">ACFQ1U_07160</name>
</gene>
<organism evidence="1 2">
    <name type="scientific">Tenacibaculum geojense</name>
    <dbReference type="NCBI Taxonomy" id="915352"/>
    <lineage>
        <taxon>Bacteria</taxon>
        <taxon>Pseudomonadati</taxon>
        <taxon>Bacteroidota</taxon>
        <taxon>Flavobacteriia</taxon>
        <taxon>Flavobacteriales</taxon>
        <taxon>Flavobacteriaceae</taxon>
        <taxon>Tenacibaculum</taxon>
    </lineage>
</organism>
<dbReference type="InterPro" id="IPR010272">
    <property type="entry name" value="T6SS_TssF"/>
</dbReference>
<name>A0ABW3JRD7_9FLAO</name>
<protein>
    <submittedName>
        <fullName evidence="1">Type VI secretion system baseplate subunit TssF</fullName>
    </submittedName>
</protein>
<evidence type="ECO:0000313" key="1">
    <source>
        <dbReference type="EMBL" id="MFD0992979.1"/>
    </source>
</evidence>
<reference evidence="2" key="1">
    <citation type="journal article" date="2019" name="Int. J. Syst. Evol. Microbiol.">
        <title>The Global Catalogue of Microorganisms (GCM) 10K type strain sequencing project: providing services to taxonomists for standard genome sequencing and annotation.</title>
        <authorList>
            <consortium name="The Broad Institute Genomics Platform"/>
            <consortium name="The Broad Institute Genome Sequencing Center for Infectious Disease"/>
            <person name="Wu L."/>
            <person name="Ma J."/>
        </authorList>
    </citation>
    <scope>NUCLEOTIDE SEQUENCE [LARGE SCALE GENOMIC DNA]</scope>
    <source>
        <strain evidence="2">CCUG 60527</strain>
    </source>
</reference>
<proteinExistence type="predicted"/>
<sequence length="607" mass="69696">MSETSEVIKNRMIKRAAALWGVPANEIEISFDPVVTLLLGACASEIEKIHEKINESQARVTEKIIQLMTPETVFGPKPAHCIVKTEPEEDEVVITQDFLFSFKKKDVERAKERFKDVFFNPIQNFKAVKGEVKYLAYGNTIVELNENTKEQNILVKTPKSFAEKSTIYIGVNTPLNAISLKNTSLYFEIQDFNKTTLFYHHLKNAKWFANGVEVATHAGLSEENERKEIIASILEDNSLKLSKLTEQVRNNYNRHFISIKDNFNTPKVLPNAIENVVQENRIAIDENTTWIKLVFPTIIDASVFETFYCCLNAFPVINRKKEEFTYQLKEYINIVPIKTSSLFLDIKSITNTNGDTYKLLNKHLSSNSKGVYTLKSDDISKLDSRKSKEYINHLIELLKSESAAFSYLNNSFLNTNLKKLNQIISLLEVKTNNKFTDDEEKETNYVAVTPYYPEDSLFVEFWVTDGEFANNIKFGSTLKNYQTVGLKQKKTSLLTSSYSGRNALDMKDRLNAYRKTLLTRDRVVTKQDVKLVCMEFFGEKITDVHVKNSYTVDVSLNKGMVNCIDIELVSNKSIDIDPYEWDFMKNNLLLYLKNNATSVFPFVIKKL</sequence>
<evidence type="ECO:0000313" key="2">
    <source>
        <dbReference type="Proteomes" id="UP001597062"/>
    </source>
</evidence>
<comment type="caution">
    <text evidence="1">The sequence shown here is derived from an EMBL/GenBank/DDBJ whole genome shotgun (WGS) entry which is preliminary data.</text>
</comment>
<keyword evidence="2" id="KW-1185">Reference proteome</keyword>
<dbReference type="Pfam" id="PF05947">
    <property type="entry name" value="T6SS_TssF"/>
    <property type="match status" value="1"/>
</dbReference>
<accession>A0ABW3JRD7</accession>
<dbReference type="EMBL" id="JBHTJR010000042">
    <property type="protein sequence ID" value="MFD0992979.1"/>
    <property type="molecule type" value="Genomic_DNA"/>
</dbReference>
<dbReference type="Proteomes" id="UP001597062">
    <property type="component" value="Unassembled WGS sequence"/>
</dbReference>
<dbReference type="RefSeq" id="WP_386106790.1">
    <property type="nucleotide sequence ID" value="NZ_JBHTJR010000042.1"/>
</dbReference>